<evidence type="ECO:0000256" key="2">
    <source>
        <dbReference type="ARBA" id="ARBA00023157"/>
    </source>
</evidence>
<feature type="non-terminal residue" evidence="4">
    <location>
        <position position="133"/>
    </location>
</feature>
<reference evidence="6" key="1">
    <citation type="submission" date="2012-12" db="EMBL/GenBank/DDBJ databases">
        <authorList>
            <person name="Hellsten U."/>
            <person name="Grimwood J."/>
            <person name="Chapman J.A."/>
            <person name="Shapiro H."/>
            <person name="Aerts A."/>
            <person name="Otillar R.P."/>
            <person name="Terry A.Y."/>
            <person name="Boore J.L."/>
            <person name="Simakov O."/>
            <person name="Marletaz F."/>
            <person name="Cho S.-J."/>
            <person name="Edsinger-Gonzales E."/>
            <person name="Havlak P."/>
            <person name="Kuo D.-H."/>
            <person name="Larsson T."/>
            <person name="Lv J."/>
            <person name="Arendt D."/>
            <person name="Savage R."/>
            <person name="Osoegawa K."/>
            <person name="de Jong P."/>
            <person name="Lindberg D.R."/>
            <person name="Seaver E.C."/>
            <person name="Weisblat D.A."/>
            <person name="Putnam N.H."/>
            <person name="Grigoriev I.V."/>
            <person name="Rokhsar D.S."/>
        </authorList>
    </citation>
    <scope>NUCLEOTIDE SEQUENCE</scope>
    <source>
        <strain evidence="6">I ESC-2004</strain>
    </source>
</reference>
<dbReference type="PROSITE" id="PS51034">
    <property type="entry name" value="ZP_2"/>
    <property type="match status" value="1"/>
</dbReference>
<dbReference type="PANTHER" id="PTHR14002">
    <property type="entry name" value="ENDOGLIN/TGF-BETA RECEPTOR TYPE III"/>
    <property type="match status" value="1"/>
</dbReference>
<dbReference type="InterPro" id="IPR042235">
    <property type="entry name" value="ZP-C_dom"/>
</dbReference>
<keyword evidence="2" id="KW-1015">Disulfide bond</keyword>
<dbReference type="OrthoDB" id="6160633at2759"/>
<name>R7UBQ9_CAPTE</name>
<dbReference type="InterPro" id="IPR001507">
    <property type="entry name" value="ZP_dom"/>
</dbReference>
<dbReference type="EnsemblMetazoa" id="CapteT55726">
    <property type="protein sequence ID" value="CapteP55726"/>
    <property type="gene ID" value="CapteG55726"/>
</dbReference>
<dbReference type="HOGENOM" id="CLU_1911849_0_0_1"/>
<keyword evidence="1" id="KW-0732">Signal</keyword>
<dbReference type="EMBL" id="AMQN01008333">
    <property type="status" value="NOT_ANNOTATED_CDS"/>
    <property type="molecule type" value="Genomic_DNA"/>
</dbReference>
<evidence type="ECO:0000313" key="6">
    <source>
        <dbReference type="Proteomes" id="UP000014760"/>
    </source>
</evidence>
<feature type="non-terminal residue" evidence="4">
    <location>
        <position position="1"/>
    </location>
</feature>
<evidence type="ECO:0000259" key="3">
    <source>
        <dbReference type="PROSITE" id="PS51034"/>
    </source>
</evidence>
<dbReference type="Gene3D" id="2.60.40.4100">
    <property type="entry name" value="Zona pellucida, ZP-C domain"/>
    <property type="match status" value="1"/>
</dbReference>
<dbReference type="EMBL" id="KB302862">
    <property type="protein sequence ID" value="ELU03810.1"/>
    <property type="molecule type" value="Genomic_DNA"/>
</dbReference>
<protein>
    <recommendedName>
        <fullName evidence="3">ZP domain-containing protein</fullName>
    </recommendedName>
</protein>
<dbReference type="AlphaFoldDB" id="R7UBQ9"/>
<dbReference type="InterPro" id="IPR055355">
    <property type="entry name" value="ZP-C"/>
</dbReference>
<evidence type="ECO:0000313" key="5">
    <source>
        <dbReference type="EnsemblMetazoa" id="CapteP55726"/>
    </source>
</evidence>
<dbReference type="STRING" id="283909.R7UBQ9"/>
<dbReference type="Proteomes" id="UP000014760">
    <property type="component" value="Unassembled WGS sequence"/>
</dbReference>
<reference evidence="4 6" key="2">
    <citation type="journal article" date="2013" name="Nature">
        <title>Insights into bilaterian evolution from three spiralian genomes.</title>
        <authorList>
            <person name="Simakov O."/>
            <person name="Marletaz F."/>
            <person name="Cho S.J."/>
            <person name="Edsinger-Gonzales E."/>
            <person name="Havlak P."/>
            <person name="Hellsten U."/>
            <person name="Kuo D.H."/>
            <person name="Larsson T."/>
            <person name="Lv J."/>
            <person name="Arendt D."/>
            <person name="Savage R."/>
            <person name="Osoegawa K."/>
            <person name="de Jong P."/>
            <person name="Grimwood J."/>
            <person name="Chapman J.A."/>
            <person name="Shapiro H."/>
            <person name="Aerts A."/>
            <person name="Otillar R.P."/>
            <person name="Terry A.Y."/>
            <person name="Boore J.L."/>
            <person name="Grigoriev I.V."/>
            <person name="Lindberg D.R."/>
            <person name="Seaver E.C."/>
            <person name="Weisblat D.A."/>
            <person name="Putnam N.H."/>
            <person name="Rokhsar D.S."/>
        </authorList>
    </citation>
    <scope>NUCLEOTIDE SEQUENCE</scope>
    <source>
        <strain evidence="4 6">I ESC-2004</strain>
    </source>
</reference>
<reference evidence="5" key="3">
    <citation type="submission" date="2015-06" db="UniProtKB">
        <authorList>
            <consortium name="EnsemblMetazoa"/>
        </authorList>
    </citation>
    <scope>IDENTIFICATION</scope>
</reference>
<accession>R7UBQ9</accession>
<dbReference type="PANTHER" id="PTHR14002:SF43">
    <property type="entry name" value="DELTA-LIKE PROTEIN"/>
    <property type="match status" value="1"/>
</dbReference>
<keyword evidence="6" id="KW-1185">Reference proteome</keyword>
<organism evidence="4">
    <name type="scientific">Capitella teleta</name>
    <name type="common">Polychaete worm</name>
    <dbReference type="NCBI Taxonomy" id="283909"/>
    <lineage>
        <taxon>Eukaryota</taxon>
        <taxon>Metazoa</taxon>
        <taxon>Spiralia</taxon>
        <taxon>Lophotrochozoa</taxon>
        <taxon>Annelida</taxon>
        <taxon>Polychaeta</taxon>
        <taxon>Sedentaria</taxon>
        <taxon>Scolecida</taxon>
        <taxon>Capitellidae</taxon>
        <taxon>Capitella</taxon>
    </lineage>
</organism>
<dbReference type="OMA" id="IAVCKVG"/>
<sequence>GQFSSLLFLYDNNRFDNPVQSFPVEVTLGDWVYAGVSLSSIDPNLKVIVPRCWTTPEADKTSMPQYDLINDGCTVEPSVTLYPINQTMFAFRFQSFRFQGNYPSLFVHCEAIVCASNEKSADCDQSCVTKRRR</sequence>
<feature type="domain" description="ZP" evidence="3">
    <location>
        <begin position="1"/>
        <end position="130"/>
    </location>
</feature>
<gene>
    <name evidence="4" type="ORF">CAPTEDRAFT_55726</name>
</gene>
<evidence type="ECO:0000256" key="1">
    <source>
        <dbReference type="ARBA" id="ARBA00022729"/>
    </source>
</evidence>
<proteinExistence type="predicted"/>
<evidence type="ECO:0000313" key="4">
    <source>
        <dbReference type="EMBL" id="ELU03810.1"/>
    </source>
</evidence>
<dbReference type="Pfam" id="PF00100">
    <property type="entry name" value="Zona_pellucida"/>
    <property type="match status" value="1"/>
</dbReference>